<keyword evidence="1" id="KW-1133">Transmembrane helix</keyword>
<evidence type="ECO:0000313" key="2">
    <source>
        <dbReference type="EMBL" id="SYV96954.1"/>
    </source>
</evidence>
<dbReference type="Proteomes" id="UP000257559">
    <property type="component" value="Chromosome"/>
</dbReference>
<dbReference type="RefSeq" id="WP_170128414.1">
    <property type="nucleotide sequence ID" value="NZ_LS991951.1"/>
</dbReference>
<dbReference type="EMBL" id="LS991951">
    <property type="protein sequence ID" value="SYV96954.1"/>
    <property type="molecule type" value="Genomic_DNA"/>
</dbReference>
<keyword evidence="1" id="KW-0472">Membrane</keyword>
<evidence type="ECO:0000313" key="3">
    <source>
        <dbReference type="Proteomes" id="UP000257559"/>
    </source>
</evidence>
<evidence type="ECO:0000256" key="1">
    <source>
        <dbReference type="SAM" id="Phobius"/>
    </source>
</evidence>
<dbReference type="AlphaFoldDB" id="A0A3B0PU59"/>
<keyword evidence="3" id="KW-1185">Reference proteome</keyword>
<feature type="transmembrane region" description="Helical" evidence="1">
    <location>
        <begin position="7"/>
        <end position="29"/>
    </location>
</feature>
<accession>A0A3B0PU59</accession>
<gene>
    <name evidence="2" type="ORF">NCTC10132_00298</name>
</gene>
<reference evidence="3" key="1">
    <citation type="submission" date="2018-06" db="EMBL/GenBank/DDBJ databases">
        <authorList>
            <consortium name="Pathogen Informatics"/>
        </authorList>
    </citation>
    <scope>NUCLEOTIDE SEQUENCE [LARGE SCALE GENOMIC DNA]</scope>
    <source>
        <strain evidence="3">NCTC10132</strain>
    </source>
</reference>
<dbReference type="KEGG" id="medw:NCTC10132_00298"/>
<proteinExistence type="predicted"/>
<name>A0A3B0PU59_9BACT</name>
<sequence>MKKITKTFLFGLEILLIGGGISVFSLYGANEIRKNKINKFVMENQKLTQ</sequence>
<keyword evidence="1" id="KW-0812">Transmembrane</keyword>
<organism evidence="2 3">
    <name type="scientific">Mycoplasmopsis edwardii</name>
    <dbReference type="NCBI Taxonomy" id="53558"/>
    <lineage>
        <taxon>Bacteria</taxon>
        <taxon>Bacillati</taxon>
        <taxon>Mycoplasmatota</taxon>
        <taxon>Mycoplasmoidales</taxon>
        <taxon>Metamycoplasmataceae</taxon>
        <taxon>Mycoplasmopsis</taxon>
    </lineage>
</organism>
<protein>
    <submittedName>
        <fullName evidence="2">Uncharacterized protein</fullName>
    </submittedName>
</protein>